<reference evidence="3" key="1">
    <citation type="submission" date="2024-07" db="EMBL/GenBank/DDBJ databases">
        <title>Two chromosome-level genome assemblies of Korean endemic species Abeliophyllum distichum and Forsythia ovata (Oleaceae).</title>
        <authorList>
            <person name="Jang H."/>
        </authorList>
    </citation>
    <scope>NUCLEOTIDE SEQUENCE [LARGE SCALE GENOMIC DNA]</scope>
</reference>
<dbReference type="PANTHER" id="PTHR37751:SF1">
    <property type="entry name" value="LOW PROTEIN: M-PHASE INDUCER PHOSPHATASE-LIKE PROTEIN"/>
    <property type="match status" value="1"/>
</dbReference>
<evidence type="ECO:0000313" key="2">
    <source>
        <dbReference type="EMBL" id="KAL2490901.1"/>
    </source>
</evidence>
<protein>
    <submittedName>
        <fullName evidence="2">Uncharacterized protein</fullName>
    </submittedName>
</protein>
<organism evidence="2 3">
    <name type="scientific">Abeliophyllum distichum</name>
    <dbReference type="NCBI Taxonomy" id="126358"/>
    <lineage>
        <taxon>Eukaryota</taxon>
        <taxon>Viridiplantae</taxon>
        <taxon>Streptophyta</taxon>
        <taxon>Embryophyta</taxon>
        <taxon>Tracheophyta</taxon>
        <taxon>Spermatophyta</taxon>
        <taxon>Magnoliopsida</taxon>
        <taxon>eudicotyledons</taxon>
        <taxon>Gunneridae</taxon>
        <taxon>Pentapetalae</taxon>
        <taxon>asterids</taxon>
        <taxon>lamiids</taxon>
        <taxon>Lamiales</taxon>
        <taxon>Oleaceae</taxon>
        <taxon>Forsythieae</taxon>
        <taxon>Abeliophyllum</taxon>
    </lineage>
</organism>
<feature type="region of interest" description="Disordered" evidence="1">
    <location>
        <begin position="1"/>
        <end position="31"/>
    </location>
</feature>
<sequence length="114" mass="13372">MGLDLLPESTSPSLSSKLRPVTKSQFHPREQTEKWEHFNSGACSLSETPRISSARRSNVEHKLSLQINKENFYEEIEFQKMGTMRDFRTEDENRNLRQYARQIVKQIKENVTSI</sequence>
<evidence type="ECO:0000313" key="3">
    <source>
        <dbReference type="Proteomes" id="UP001604336"/>
    </source>
</evidence>
<evidence type="ECO:0000256" key="1">
    <source>
        <dbReference type="SAM" id="MobiDB-lite"/>
    </source>
</evidence>
<comment type="caution">
    <text evidence="2">The sequence shown here is derived from an EMBL/GenBank/DDBJ whole genome shotgun (WGS) entry which is preliminary data.</text>
</comment>
<keyword evidence="3" id="KW-1185">Reference proteome</keyword>
<dbReference type="Proteomes" id="UP001604336">
    <property type="component" value="Unassembled WGS sequence"/>
</dbReference>
<name>A0ABD1RRG3_9LAMI</name>
<feature type="compositionally biased region" description="Low complexity" evidence="1">
    <location>
        <begin position="1"/>
        <end position="19"/>
    </location>
</feature>
<gene>
    <name evidence="2" type="ORF">Adt_26529</name>
</gene>
<accession>A0ABD1RRG3</accession>
<dbReference type="EMBL" id="JBFOLK010000008">
    <property type="protein sequence ID" value="KAL2490901.1"/>
    <property type="molecule type" value="Genomic_DNA"/>
</dbReference>
<proteinExistence type="predicted"/>
<dbReference type="AlphaFoldDB" id="A0ABD1RRG3"/>
<dbReference type="PANTHER" id="PTHR37751">
    <property type="entry name" value="LOW PROTEIN: M-PHASE INDUCER PHOSPHATASE-LIKE PROTEIN"/>
    <property type="match status" value="1"/>
</dbReference>